<protein>
    <recommendedName>
        <fullName evidence="5">N-acetyltransferase domain-containing protein</fullName>
    </recommendedName>
</protein>
<dbReference type="Proteomes" id="UP000233365">
    <property type="component" value="Unassembled WGS sequence"/>
</dbReference>
<evidence type="ECO:0008006" key="5">
    <source>
        <dbReference type="Google" id="ProtNLM"/>
    </source>
</evidence>
<comment type="caution">
    <text evidence="1">The sequence shown here is derived from an EMBL/GenBank/DDBJ whole genome shotgun (WGS) entry which is preliminary data.</text>
</comment>
<dbReference type="RefSeq" id="WP_068519836.1">
    <property type="nucleotide sequence ID" value="NZ_JAEKJW010000003.1"/>
</dbReference>
<keyword evidence="3" id="KW-1185">Reference proteome</keyword>
<dbReference type="EMBL" id="PGTS01000004">
    <property type="protein sequence ID" value="PKR49348.1"/>
    <property type="molecule type" value="Genomic_DNA"/>
</dbReference>
<reference evidence="2 3" key="1">
    <citation type="submission" date="2017-11" db="EMBL/GenBank/DDBJ databases">
        <title>Biodiversity and function of Thalassospira species in the particle-attached aromatic-hydrocarbon-degrading consortia from the surface seawater of the China South Sea.</title>
        <authorList>
            <person name="Dong C."/>
            <person name="Liu R."/>
            <person name="Shao Z."/>
        </authorList>
    </citation>
    <scope>NUCLEOTIDE SEQUENCE [LARGE SCALE GENOMIC DNA]</scope>
    <source>
        <strain evidence="2 3">139Z-12</strain>
    </source>
</reference>
<gene>
    <name evidence="2" type="ORF">CU041_12910</name>
    <name evidence="1" type="ORF">JF547_18345</name>
</gene>
<proteinExistence type="predicted"/>
<dbReference type="Proteomes" id="UP000664405">
    <property type="component" value="Unassembled WGS sequence"/>
</dbReference>
<evidence type="ECO:0000313" key="2">
    <source>
        <dbReference type="EMBL" id="PKR49348.1"/>
    </source>
</evidence>
<accession>A0A8I1MB06</accession>
<reference evidence="1" key="2">
    <citation type="submission" date="2020-12" db="EMBL/GenBank/DDBJ databases">
        <title>Oil enriched cultivation method for isolating marine PHA-producing bacteria.</title>
        <authorList>
            <person name="Zheng W."/>
            <person name="Yu S."/>
            <person name="Huang Y."/>
        </authorList>
    </citation>
    <scope>NUCLEOTIDE SEQUENCE</scope>
    <source>
        <strain evidence="1">SY-2-3</strain>
    </source>
</reference>
<evidence type="ECO:0000313" key="1">
    <source>
        <dbReference type="EMBL" id="MBN8198436.1"/>
    </source>
</evidence>
<evidence type="ECO:0000313" key="4">
    <source>
        <dbReference type="Proteomes" id="UP000664405"/>
    </source>
</evidence>
<organism evidence="1 4">
    <name type="scientific">Thalassospira povalilytica</name>
    <dbReference type="NCBI Taxonomy" id="732237"/>
    <lineage>
        <taxon>Bacteria</taxon>
        <taxon>Pseudomonadati</taxon>
        <taxon>Pseudomonadota</taxon>
        <taxon>Alphaproteobacteria</taxon>
        <taxon>Rhodospirillales</taxon>
        <taxon>Thalassospiraceae</taxon>
        <taxon>Thalassospira</taxon>
    </lineage>
</organism>
<evidence type="ECO:0000313" key="3">
    <source>
        <dbReference type="Proteomes" id="UP000233365"/>
    </source>
</evidence>
<name>A0A8I1MB06_9PROT</name>
<dbReference type="AlphaFoldDB" id="A0A8I1MB06"/>
<dbReference type="EMBL" id="JAEKJW010000003">
    <property type="protein sequence ID" value="MBN8198436.1"/>
    <property type="molecule type" value="Genomic_DNA"/>
</dbReference>
<sequence length="172" mass="19229">MSEAYQAHPLTSHTADMTYPLVQMMQVDMSFDRWRAFVDRYCLPVGDTGADSGLAGATDADQLLWQRQRGIIVLSNERGYIHGLFSYYVRDDMTDGLVLHVDNVMAVEIVAGAYVFDAMRDAMNRLARDHKCANVYVSLGECDGRLRDYFAKAGFVPSKVRYCAPATPKLSA</sequence>